<dbReference type="EMBL" id="JAHLQT010007579">
    <property type="protein sequence ID" value="KAG7174581.1"/>
    <property type="molecule type" value="Genomic_DNA"/>
</dbReference>
<name>A0A8J5N7H6_HOMAM</name>
<keyword evidence="3" id="KW-1185">Reference proteome</keyword>
<evidence type="ECO:0000313" key="2">
    <source>
        <dbReference type="EMBL" id="KAG7174581.1"/>
    </source>
</evidence>
<feature type="region of interest" description="Disordered" evidence="1">
    <location>
        <begin position="88"/>
        <end position="113"/>
    </location>
</feature>
<gene>
    <name evidence="2" type="ORF">Hamer_G025407</name>
</gene>
<protein>
    <submittedName>
        <fullName evidence="2">Uncharacterized protein</fullName>
    </submittedName>
</protein>
<evidence type="ECO:0000256" key="1">
    <source>
        <dbReference type="SAM" id="MobiDB-lite"/>
    </source>
</evidence>
<sequence>MISTLPQAVVVDPCPEFNVSAYLKTLDDIHEENLMSDSNLRTEFPQDSDKNIIRIDNDNKICTSIPIIDLTNMKENYSRKNGNYSKLREKLMPNRNLQETPTSDKLSATSQDMKSHRGSKYLLEEFQPLVVLVAGLRPVKVQ</sequence>
<proteinExistence type="predicted"/>
<accession>A0A8J5N7H6</accession>
<organism evidence="2 3">
    <name type="scientific">Homarus americanus</name>
    <name type="common">American lobster</name>
    <dbReference type="NCBI Taxonomy" id="6706"/>
    <lineage>
        <taxon>Eukaryota</taxon>
        <taxon>Metazoa</taxon>
        <taxon>Ecdysozoa</taxon>
        <taxon>Arthropoda</taxon>
        <taxon>Crustacea</taxon>
        <taxon>Multicrustacea</taxon>
        <taxon>Malacostraca</taxon>
        <taxon>Eumalacostraca</taxon>
        <taxon>Eucarida</taxon>
        <taxon>Decapoda</taxon>
        <taxon>Pleocyemata</taxon>
        <taxon>Astacidea</taxon>
        <taxon>Nephropoidea</taxon>
        <taxon>Nephropidae</taxon>
        <taxon>Homarus</taxon>
    </lineage>
</organism>
<dbReference type="Proteomes" id="UP000747542">
    <property type="component" value="Unassembled WGS sequence"/>
</dbReference>
<reference evidence="2" key="1">
    <citation type="journal article" date="2021" name="Sci. Adv.">
        <title>The American lobster genome reveals insights on longevity, neural, and immune adaptations.</title>
        <authorList>
            <person name="Polinski J.M."/>
            <person name="Zimin A.V."/>
            <person name="Clark K.F."/>
            <person name="Kohn A.B."/>
            <person name="Sadowski N."/>
            <person name="Timp W."/>
            <person name="Ptitsyn A."/>
            <person name="Khanna P."/>
            <person name="Romanova D.Y."/>
            <person name="Williams P."/>
            <person name="Greenwood S.J."/>
            <person name="Moroz L.L."/>
            <person name="Walt D.R."/>
            <person name="Bodnar A.G."/>
        </authorList>
    </citation>
    <scope>NUCLEOTIDE SEQUENCE</scope>
    <source>
        <strain evidence="2">GMGI-L3</strain>
    </source>
</reference>
<evidence type="ECO:0000313" key="3">
    <source>
        <dbReference type="Proteomes" id="UP000747542"/>
    </source>
</evidence>
<feature type="compositionally biased region" description="Polar residues" evidence="1">
    <location>
        <begin position="95"/>
        <end position="112"/>
    </location>
</feature>
<dbReference type="AlphaFoldDB" id="A0A8J5N7H6"/>
<comment type="caution">
    <text evidence="2">The sequence shown here is derived from an EMBL/GenBank/DDBJ whole genome shotgun (WGS) entry which is preliminary data.</text>
</comment>